<evidence type="ECO:0000313" key="10">
    <source>
        <dbReference type="EMBL" id="OJD37040.1"/>
    </source>
</evidence>
<dbReference type="PANTHER" id="PTHR21427">
    <property type="entry name" value="UBIQUINONE BIOSYNTHESIS PROTEIN COQ9, MITOCHONDRIAL"/>
    <property type="match status" value="1"/>
</dbReference>
<comment type="similarity">
    <text evidence="3 8">Belongs to the COQ9 family.</text>
</comment>
<evidence type="ECO:0000256" key="4">
    <source>
        <dbReference type="ARBA" id="ARBA00022688"/>
    </source>
</evidence>
<dbReference type="RefSeq" id="XP_020133281.1">
    <property type="nucleotide sequence ID" value="XM_020279222.1"/>
</dbReference>
<dbReference type="NCBIfam" id="TIGR02396">
    <property type="entry name" value="diverge_rpsU"/>
    <property type="match status" value="1"/>
</dbReference>
<comment type="caution">
    <text evidence="10">The sequence shown here is derived from an EMBL/GenBank/DDBJ whole genome shotgun (WGS) entry which is preliminary data.</text>
</comment>
<comment type="pathway">
    <text evidence="2 8">Cofactor biosynthesis; ubiquinone biosynthesis.</text>
</comment>
<protein>
    <recommendedName>
        <fullName evidence="8">Ubiquinone biosynthesis protein</fullName>
    </recommendedName>
</protein>
<name>A0A1J9R8Z8_9PEZI</name>
<dbReference type="GO" id="GO:0008289">
    <property type="term" value="F:lipid binding"/>
    <property type="evidence" value="ECO:0007669"/>
    <property type="project" value="UniProtKB-UniRule"/>
</dbReference>
<evidence type="ECO:0000256" key="7">
    <source>
        <dbReference type="ARBA" id="ARBA00023128"/>
    </source>
</evidence>
<evidence type="ECO:0000256" key="5">
    <source>
        <dbReference type="ARBA" id="ARBA00022946"/>
    </source>
</evidence>
<dbReference type="GO" id="GO:0006744">
    <property type="term" value="P:ubiquinone biosynthetic process"/>
    <property type="evidence" value="ECO:0007669"/>
    <property type="project" value="UniProtKB-UniRule"/>
</dbReference>
<dbReference type="InterPro" id="IPR012762">
    <property type="entry name" value="Ubiq_biosynth_COQ9"/>
</dbReference>
<evidence type="ECO:0000256" key="8">
    <source>
        <dbReference type="RuleBase" id="RU366063"/>
    </source>
</evidence>
<evidence type="ECO:0000256" key="2">
    <source>
        <dbReference type="ARBA" id="ARBA00004749"/>
    </source>
</evidence>
<dbReference type="EMBL" id="MNUE01000008">
    <property type="protein sequence ID" value="OJD37040.1"/>
    <property type="molecule type" value="Genomic_DNA"/>
</dbReference>
<keyword evidence="4 8" id="KW-0831">Ubiquinone biosynthesis</keyword>
<dbReference type="UniPathway" id="UPA00232"/>
<evidence type="ECO:0000313" key="11">
    <source>
        <dbReference type="Proteomes" id="UP000183809"/>
    </source>
</evidence>
<dbReference type="Pfam" id="PF08511">
    <property type="entry name" value="COQ9"/>
    <property type="match status" value="1"/>
</dbReference>
<dbReference type="GO" id="GO:0005743">
    <property type="term" value="C:mitochondrial inner membrane"/>
    <property type="evidence" value="ECO:0007669"/>
    <property type="project" value="TreeGrafter"/>
</dbReference>
<dbReference type="STRING" id="236234.A0A1J9R8Z8"/>
<accession>A0A1J9R8Z8</accession>
<keyword evidence="11" id="KW-1185">Reference proteome</keyword>
<comment type="subcellular location">
    <subcellularLocation>
        <location evidence="1 8">Mitochondrion</location>
    </subcellularLocation>
</comment>
<dbReference type="PANTHER" id="PTHR21427:SF19">
    <property type="entry name" value="UBIQUINONE BIOSYNTHESIS PROTEIN COQ9, MITOCHONDRIAL"/>
    <property type="match status" value="1"/>
</dbReference>
<dbReference type="InterPro" id="IPR013718">
    <property type="entry name" value="COQ9_C"/>
</dbReference>
<evidence type="ECO:0000256" key="3">
    <source>
        <dbReference type="ARBA" id="ARBA00010766"/>
    </source>
</evidence>
<evidence type="ECO:0000256" key="1">
    <source>
        <dbReference type="ARBA" id="ARBA00004173"/>
    </source>
</evidence>
<dbReference type="AlphaFoldDB" id="A0A1J9R8Z8"/>
<evidence type="ECO:0000259" key="9">
    <source>
        <dbReference type="Pfam" id="PF08511"/>
    </source>
</evidence>
<gene>
    <name evidence="10" type="ORF">BKCO1_8000127</name>
</gene>
<dbReference type="OrthoDB" id="619536at2759"/>
<proteinExistence type="inferred from homology"/>
<dbReference type="FunFam" id="1.10.357.10:FF:000004">
    <property type="entry name" value="Ubiquinone biosynthesis protein COQ9, mitochondrial"/>
    <property type="match status" value="1"/>
</dbReference>
<sequence>MASTTRAIRPAFCKLPKSIARPNVSQRSLYHSYEHAQPAPYPPAESAILSAALSHVPTNGFTNTALQLGARDAGYLDVSTNLFPRGPFDLIQYHLVTRRLALLDSVQFPEDNDKRLGIGAKVRLLTLERLRANAPVVHRWQEALAIMAQPSYVPESLKELAKLSDEIWFVAGDTSVDSSWYTKRASLSAVYSASEVFMTQDQSTDYKDTERFLDSRLEDLRKFGGATSALSEWLDYTGHSVVNVLRSKGMRI</sequence>
<dbReference type="Proteomes" id="UP000183809">
    <property type="component" value="Unassembled WGS sequence"/>
</dbReference>
<keyword evidence="6 8" id="KW-0446">Lipid-binding</keyword>
<evidence type="ECO:0000256" key="6">
    <source>
        <dbReference type="ARBA" id="ARBA00023121"/>
    </source>
</evidence>
<comment type="function">
    <text evidence="8">Membrane-associated protein that warps the membrane surface to access and bind aromatic isoprenes with high specificity, including ubiquinone (CoQ) isoprene intermediates and presents them directly to Coq7, therefore facilitating the Coq7-mediated hydroxylase step. Participates in the biosynthesis of coenzyme Q, also named ubiquinone, an essential lipid-soluble electron transporter for aerobic cellular respiration.</text>
</comment>
<reference evidence="10 11" key="1">
    <citation type="submission" date="2016-10" db="EMBL/GenBank/DDBJ databases">
        <title>Proteomics and genomics reveal pathogen-plant mechanisms compatible with a hemibiotrophic lifestyle of Diplodia corticola.</title>
        <authorList>
            <person name="Fernandes I."/>
            <person name="De Jonge R."/>
            <person name="Van De Peer Y."/>
            <person name="Devreese B."/>
            <person name="Alves A."/>
            <person name="Esteves A.C."/>
        </authorList>
    </citation>
    <scope>NUCLEOTIDE SEQUENCE [LARGE SCALE GENOMIC DNA]</scope>
    <source>
        <strain evidence="10 11">CBS 112549</strain>
    </source>
</reference>
<dbReference type="GeneID" id="31019484"/>
<organism evidence="10 11">
    <name type="scientific">Diplodia corticola</name>
    <dbReference type="NCBI Taxonomy" id="236234"/>
    <lineage>
        <taxon>Eukaryota</taxon>
        <taxon>Fungi</taxon>
        <taxon>Dikarya</taxon>
        <taxon>Ascomycota</taxon>
        <taxon>Pezizomycotina</taxon>
        <taxon>Dothideomycetes</taxon>
        <taxon>Dothideomycetes incertae sedis</taxon>
        <taxon>Botryosphaeriales</taxon>
        <taxon>Botryosphaeriaceae</taxon>
        <taxon>Diplodia</taxon>
    </lineage>
</organism>
<keyword evidence="5" id="KW-0809">Transit peptide</keyword>
<keyword evidence="10" id="KW-0830">Ubiquinone</keyword>
<feature type="domain" description="COQ9 C-terminal" evidence="9">
    <location>
        <begin position="153"/>
        <end position="224"/>
    </location>
</feature>
<dbReference type="Gene3D" id="1.10.357.10">
    <property type="entry name" value="Tetracycline Repressor, domain 2"/>
    <property type="match status" value="1"/>
</dbReference>
<keyword evidence="7 8" id="KW-0496">Mitochondrion</keyword>